<reference evidence="1 2" key="1">
    <citation type="submission" date="2018-05" db="EMBL/GenBank/DDBJ databases">
        <title>Complete genome sequence of Flagellimonas aquimarina ECD12 isolated from seaweed Ecklonia cava.</title>
        <authorList>
            <person name="Choi S."/>
            <person name="Seong C."/>
        </authorList>
    </citation>
    <scope>NUCLEOTIDE SEQUENCE [LARGE SCALE GENOMIC DNA]</scope>
    <source>
        <strain evidence="1 2">ECD12</strain>
    </source>
</reference>
<proteinExistence type="predicted"/>
<organism evidence="1 2">
    <name type="scientific">Flagellimonas aquimarina</name>
    <dbReference type="NCBI Taxonomy" id="2201895"/>
    <lineage>
        <taxon>Bacteria</taxon>
        <taxon>Pseudomonadati</taxon>
        <taxon>Bacteroidota</taxon>
        <taxon>Flavobacteriia</taxon>
        <taxon>Flavobacteriales</taxon>
        <taxon>Flavobacteriaceae</taxon>
        <taxon>Flagellimonas</taxon>
    </lineage>
</organism>
<dbReference type="AlphaFoldDB" id="A0A316L2Y2"/>
<sequence length="104" mass="12093">MVLIHIICDSPKQANEIVDFLIDEKLMLNPFLSHKTLYKPKKNGEEKSFEQTLVMGTTKALLFNTINKTIKKRFAKNPPLTYAMPIIYMDEHQNLELQTKTQKV</sequence>
<evidence type="ECO:0008006" key="3">
    <source>
        <dbReference type="Google" id="ProtNLM"/>
    </source>
</evidence>
<dbReference type="EMBL" id="QGEG01000001">
    <property type="protein sequence ID" value="PWL40196.1"/>
    <property type="molecule type" value="Genomic_DNA"/>
</dbReference>
<evidence type="ECO:0000313" key="2">
    <source>
        <dbReference type="Proteomes" id="UP000245762"/>
    </source>
</evidence>
<comment type="caution">
    <text evidence="1">The sequence shown here is derived from an EMBL/GenBank/DDBJ whole genome shotgun (WGS) entry which is preliminary data.</text>
</comment>
<dbReference type="OrthoDB" id="982285at2"/>
<gene>
    <name evidence="1" type="ORF">DKG77_05065</name>
</gene>
<dbReference type="RefSeq" id="WP_109660797.1">
    <property type="nucleotide sequence ID" value="NZ_QGEG01000001.1"/>
</dbReference>
<dbReference type="Proteomes" id="UP000245762">
    <property type="component" value="Unassembled WGS sequence"/>
</dbReference>
<protein>
    <recommendedName>
        <fullName evidence="3">Divalent cation tolerance protein CutA</fullName>
    </recommendedName>
</protein>
<name>A0A316L2Y2_9FLAO</name>
<evidence type="ECO:0000313" key="1">
    <source>
        <dbReference type="EMBL" id="PWL40196.1"/>
    </source>
</evidence>
<keyword evidence="2" id="KW-1185">Reference proteome</keyword>
<accession>A0A316L2Y2</accession>